<feature type="chain" id="PRO_5040236115" evidence="2">
    <location>
        <begin position="21"/>
        <end position="91"/>
    </location>
</feature>
<protein>
    <submittedName>
        <fullName evidence="3">Uncharacterized protein</fullName>
    </submittedName>
</protein>
<comment type="caution">
    <text evidence="3">The sequence shown here is derived from an EMBL/GenBank/DDBJ whole genome shotgun (WGS) entry which is preliminary data.</text>
</comment>
<evidence type="ECO:0000313" key="3">
    <source>
        <dbReference type="EMBL" id="KAJ4843913.1"/>
    </source>
</evidence>
<feature type="region of interest" description="Disordered" evidence="1">
    <location>
        <begin position="58"/>
        <end position="91"/>
    </location>
</feature>
<sequence>MGAHSHRFILVMMLLFGVFSVPTFRTCHGRSFDIHSYKMELSRMALHVYKRRKDVPTSWLFPPAAGQRRGQGTPALPEPPPVESPPPGALL</sequence>
<dbReference type="AlphaFoldDB" id="A0A9Q0JJA8"/>
<accession>A0A9Q0JJA8</accession>
<evidence type="ECO:0000256" key="1">
    <source>
        <dbReference type="SAM" id="MobiDB-lite"/>
    </source>
</evidence>
<reference evidence="3" key="2">
    <citation type="journal article" date="2023" name="Plants (Basel)">
        <title>Annotation of the Turnera subulata (Passifloraceae) Draft Genome Reveals the S-Locus Evolved after the Divergence of Turneroideae from Passifloroideae in a Stepwise Manner.</title>
        <authorList>
            <person name="Henning P.M."/>
            <person name="Roalson E.H."/>
            <person name="Mir W."/>
            <person name="McCubbin A.G."/>
            <person name="Shore J.S."/>
        </authorList>
    </citation>
    <scope>NUCLEOTIDE SEQUENCE</scope>
    <source>
        <strain evidence="3">F60SS</strain>
    </source>
</reference>
<feature type="compositionally biased region" description="Pro residues" evidence="1">
    <location>
        <begin position="76"/>
        <end position="91"/>
    </location>
</feature>
<reference evidence="3" key="1">
    <citation type="submission" date="2022-02" db="EMBL/GenBank/DDBJ databases">
        <authorList>
            <person name="Henning P.M."/>
            <person name="McCubbin A.G."/>
            <person name="Shore J.S."/>
        </authorList>
    </citation>
    <scope>NUCLEOTIDE SEQUENCE</scope>
    <source>
        <strain evidence="3">F60SS</strain>
        <tissue evidence="3">Leaves</tissue>
    </source>
</reference>
<keyword evidence="2" id="KW-0732">Signal</keyword>
<organism evidence="3 4">
    <name type="scientific">Turnera subulata</name>
    <dbReference type="NCBI Taxonomy" id="218843"/>
    <lineage>
        <taxon>Eukaryota</taxon>
        <taxon>Viridiplantae</taxon>
        <taxon>Streptophyta</taxon>
        <taxon>Embryophyta</taxon>
        <taxon>Tracheophyta</taxon>
        <taxon>Spermatophyta</taxon>
        <taxon>Magnoliopsida</taxon>
        <taxon>eudicotyledons</taxon>
        <taxon>Gunneridae</taxon>
        <taxon>Pentapetalae</taxon>
        <taxon>rosids</taxon>
        <taxon>fabids</taxon>
        <taxon>Malpighiales</taxon>
        <taxon>Passifloraceae</taxon>
        <taxon>Turnera</taxon>
    </lineage>
</organism>
<name>A0A9Q0JJA8_9ROSI</name>
<keyword evidence="4" id="KW-1185">Reference proteome</keyword>
<evidence type="ECO:0000256" key="2">
    <source>
        <dbReference type="SAM" id="SignalP"/>
    </source>
</evidence>
<dbReference type="Proteomes" id="UP001141552">
    <property type="component" value="Unassembled WGS sequence"/>
</dbReference>
<feature type="signal peptide" evidence="2">
    <location>
        <begin position="1"/>
        <end position="20"/>
    </location>
</feature>
<dbReference type="EMBL" id="JAKUCV010002112">
    <property type="protein sequence ID" value="KAJ4843913.1"/>
    <property type="molecule type" value="Genomic_DNA"/>
</dbReference>
<evidence type="ECO:0000313" key="4">
    <source>
        <dbReference type="Proteomes" id="UP001141552"/>
    </source>
</evidence>
<gene>
    <name evidence="3" type="ORF">Tsubulata_035947</name>
</gene>
<proteinExistence type="predicted"/>